<name>A0A8C3L727_CHRPC</name>
<dbReference type="GO" id="GO:0005929">
    <property type="term" value="C:cilium"/>
    <property type="evidence" value="ECO:0007669"/>
    <property type="project" value="TreeGrafter"/>
</dbReference>
<comment type="similarity">
    <text evidence="3 6">Belongs to the TUB family.</text>
</comment>
<keyword evidence="4" id="KW-0963">Cytoplasm</keyword>
<feature type="domain" description="Tubby C-terminal" evidence="8">
    <location>
        <begin position="217"/>
        <end position="460"/>
    </location>
</feature>
<dbReference type="PROSITE" id="PS01200">
    <property type="entry name" value="TUB_1"/>
    <property type="match status" value="1"/>
</dbReference>
<dbReference type="Pfam" id="PF16322">
    <property type="entry name" value="Tub_N"/>
    <property type="match status" value="2"/>
</dbReference>
<feature type="region of interest" description="Disordered" evidence="7">
    <location>
        <begin position="148"/>
        <end position="200"/>
    </location>
</feature>
<feature type="compositionally biased region" description="Acidic residues" evidence="7">
    <location>
        <begin position="152"/>
        <end position="162"/>
    </location>
</feature>
<dbReference type="PROSITE" id="PS01201">
    <property type="entry name" value="TUB_2"/>
    <property type="match status" value="1"/>
</dbReference>
<dbReference type="InterPro" id="IPR005398">
    <property type="entry name" value="Tubby_N"/>
</dbReference>
<evidence type="ECO:0000256" key="6">
    <source>
        <dbReference type="RuleBase" id="RU361125"/>
    </source>
</evidence>
<dbReference type="FunFam" id="3.20.90.10:FF:000001">
    <property type="entry name" value="Tubby-like protein"/>
    <property type="match status" value="1"/>
</dbReference>
<sequence length="465" mass="52250">MEGAWSRCALSGGSIFEDEGMKLRQLKLENQRALLEKKQKKKRLDPLMVQPNPEAKLHRSKPKGCEEQTPIVETPTTFHNNVVLHGIDGPVSFLKSEVQDLGTKLQTFSVGSSIIVENADEENNVHALTETLGNADLQEILQKRGISGSLNFDEEDTEEEEEVSKRPASQSPHPESERPSSATTEKSFAEISASCSPSPQTVAHLGEVENLEEFALRPAPRGITVKCRVTRDKKGMDRGLFPTYYMHLEKDNNRKMFLLAGRKRKKSKTSNYVISVDPTDLSREGESFIGKLRSNLMGTKFTVYDHGVSPVKAQGQVEKAHTRQELAAIYYETNVLGFKGPRKMSVIIPGMNMNHKRIPVQPQNENESLLSKWQTKDLENLIELHNKAPVWNDDTQSYVLNFHGRVTQASVKNFQIVHDNDPDYIVMQFGRVAEDVFTLDYNYPLCALQAFAIGLSSFDSKLACE</sequence>
<dbReference type="InterPro" id="IPR000007">
    <property type="entry name" value="Tubby_C"/>
</dbReference>
<dbReference type="InterPro" id="IPR025659">
    <property type="entry name" value="Tubby-like_C"/>
</dbReference>
<evidence type="ECO:0000256" key="1">
    <source>
        <dbReference type="ARBA" id="ARBA00004496"/>
    </source>
</evidence>
<dbReference type="Proteomes" id="UP000694543">
    <property type="component" value="Unplaced"/>
</dbReference>
<organism evidence="10 11">
    <name type="scientific">Chrysolophus pictus</name>
    <name type="common">Golden pheasant</name>
    <name type="synonym">Phasianus pictus</name>
    <dbReference type="NCBI Taxonomy" id="9089"/>
    <lineage>
        <taxon>Eukaryota</taxon>
        <taxon>Metazoa</taxon>
        <taxon>Chordata</taxon>
        <taxon>Craniata</taxon>
        <taxon>Vertebrata</taxon>
        <taxon>Euteleostomi</taxon>
        <taxon>Archelosauria</taxon>
        <taxon>Archosauria</taxon>
        <taxon>Dinosauria</taxon>
        <taxon>Saurischia</taxon>
        <taxon>Theropoda</taxon>
        <taxon>Coelurosauria</taxon>
        <taxon>Aves</taxon>
        <taxon>Neognathae</taxon>
        <taxon>Galloanserae</taxon>
        <taxon>Galliformes</taxon>
        <taxon>Phasianidae</taxon>
        <taxon>Phasianinae</taxon>
        <taxon>Chrysolophus</taxon>
    </lineage>
</organism>
<keyword evidence="11" id="KW-1185">Reference proteome</keyword>
<dbReference type="PANTHER" id="PTHR16517">
    <property type="entry name" value="TUBBY-RELATED"/>
    <property type="match status" value="1"/>
</dbReference>
<dbReference type="GO" id="GO:0061512">
    <property type="term" value="P:protein localization to cilium"/>
    <property type="evidence" value="ECO:0007669"/>
    <property type="project" value="TreeGrafter"/>
</dbReference>
<evidence type="ECO:0000256" key="2">
    <source>
        <dbReference type="ARBA" id="ARBA00004613"/>
    </source>
</evidence>
<dbReference type="SUPFAM" id="SSF54518">
    <property type="entry name" value="Tubby C-terminal domain-like"/>
    <property type="match status" value="1"/>
</dbReference>
<feature type="domain" description="Tubby N-terminal" evidence="9">
    <location>
        <begin position="86"/>
        <end position="197"/>
    </location>
</feature>
<dbReference type="InterPro" id="IPR018066">
    <property type="entry name" value="Tubby_C_CS"/>
</dbReference>
<accession>A0A8C3L727</accession>
<feature type="domain" description="Tubby N-terminal" evidence="9">
    <location>
        <begin position="30"/>
        <end position="85"/>
    </location>
</feature>
<dbReference type="GO" id="GO:0005737">
    <property type="term" value="C:cytoplasm"/>
    <property type="evidence" value="ECO:0007669"/>
    <property type="project" value="UniProtKB-SubCell"/>
</dbReference>
<reference evidence="10" key="2">
    <citation type="submission" date="2025-09" db="UniProtKB">
        <authorList>
            <consortium name="Ensembl"/>
        </authorList>
    </citation>
    <scope>IDENTIFICATION</scope>
</reference>
<proteinExistence type="inferred from homology"/>
<dbReference type="GO" id="GO:0005576">
    <property type="term" value="C:extracellular region"/>
    <property type="evidence" value="ECO:0007669"/>
    <property type="project" value="UniProtKB-SubCell"/>
</dbReference>
<keyword evidence="5" id="KW-0964">Secreted</keyword>
<evidence type="ECO:0000259" key="8">
    <source>
        <dbReference type="Pfam" id="PF01167"/>
    </source>
</evidence>
<dbReference type="PRINTS" id="PR01574">
    <property type="entry name" value="TUBBYPROTEIN"/>
</dbReference>
<evidence type="ECO:0000259" key="9">
    <source>
        <dbReference type="Pfam" id="PF16322"/>
    </source>
</evidence>
<comment type="subcellular location">
    <subcellularLocation>
        <location evidence="1">Cytoplasm</location>
    </subcellularLocation>
    <subcellularLocation>
        <location evidence="2">Secreted</location>
    </subcellularLocation>
</comment>
<evidence type="ECO:0000256" key="4">
    <source>
        <dbReference type="ARBA" id="ARBA00022490"/>
    </source>
</evidence>
<evidence type="ECO:0000313" key="10">
    <source>
        <dbReference type="Ensembl" id="ENSCPIP00010002995.1"/>
    </source>
</evidence>
<dbReference type="AlphaFoldDB" id="A0A8C3L727"/>
<evidence type="ECO:0000256" key="3">
    <source>
        <dbReference type="ARBA" id="ARBA00007129"/>
    </source>
</evidence>
<feature type="compositionally biased region" description="Polar residues" evidence="7">
    <location>
        <begin position="167"/>
        <end position="186"/>
    </location>
</feature>
<dbReference type="PRINTS" id="PR01573">
    <property type="entry name" value="SUPERTUBBY"/>
</dbReference>
<evidence type="ECO:0000313" key="11">
    <source>
        <dbReference type="Proteomes" id="UP000694543"/>
    </source>
</evidence>
<dbReference type="Ensembl" id="ENSCPIT00010003553.1">
    <property type="protein sequence ID" value="ENSCPIP00010002995.1"/>
    <property type="gene ID" value="ENSCPIG00010002343.1"/>
</dbReference>
<dbReference type="PANTHER" id="PTHR16517:SF138">
    <property type="entry name" value="TUBBY-RELATED PROTEIN 3"/>
    <property type="match status" value="1"/>
</dbReference>
<dbReference type="Gene3D" id="3.20.90.10">
    <property type="entry name" value="Tubby Protein, Chain A"/>
    <property type="match status" value="1"/>
</dbReference>
<evidence type="ECO:0000256" key="7">
    <source>
        <dbReference type="SAM" id="MobiDB-lite"/>
    </source>
</evidence>
<reference evidence="10" key="1">
    <citation type="submission" date="2025-08" db="UniProtKB">
        <authorList>
            <consortium name="Ensembl"/>
        </authorList>
    </citation>
    <scope>IDENTIFICATION</scope>
</reference>
<protein>
    <recommendedName>
        <fullName evidence="6">Tubby-like protein</fullName>
    </recommendedName>
</protein>
<evidence type="ECO:0000256" key="5">
    <source>
        <dbReference type="ARBA" id="ARBA00022525"/>
    </source>
</evidence>
<dbReference type="Pfam" id="PF01167">
    <property type="entry name" value="Tub"/>
    <property type="match status" value="1"/>
</dbReference>